<reference evidence="2 3" key="1">
    <citation type="submission" date="2014-04" db="EMBL/GenBank/DDBJ databases">
        <authorList>
            <consortium name="DOE Joint Genome Institute"/>
            <person name="Kuo A."/>
            <person name="Zuccaro A."/>
            <person name="Kohler A."/>
            <person name="Nagy L.G."/>
            <person name="Floudas D."/>
            <person name="Copeland A."/>
            <person name="Barry K.W."/>
            <person name="Cichocki N."/>
            <person name="Veneault-Fourrey C."/>
            <person name="LaButti K."/>
            <person name="Lindquist E.A."/>
            <person name="Lipzen A."/>
            <person name="Lundell T."/>
            <person name="Morin E."/>
            <person name="Murat C."/>
            <person name="Sun H."/>
            <person name="Tunlid A."/>
            <person name="Henrissat B."/>
            <person name="Grigoriev I.V."/>
            <person name="Hibbett D.S."/>
            <person name="Martin F."/>
            <person name="Nordberg H.P."/>
            <person name="Cantor M.N."/>
            <person name="Hua S.X."/>
        </authorList>
    </citation>
    <scope>NUCLEOTIDE SEQUENCE [LARGE SCALE GENOMIC DNA]</scope>
    <source>
        <strain evidence="2 3">MAFF 305830</strain>
    </source>
</reference>
<keyword evidence="3" id="KW-1185">Reference proteome</keyword>
<reference evidence="3" key="2">
    <citation type="submission" date="2015-01" db="EMBL/GenBank/DDBJ databases">
        <title>Evolutionary Origins and Diversification of the Mycorrhizal Mutualists.</title>
        <authorList>
            <consortium name="DOE Joint Genome Institute"/>
            <consortium name="Mycorrhizal Genomics Consortium"/>
            <person name="Kohler A."/>
            <person name="Kuo A."/>
            <person name="Nagy L.G."/>
            <person name="Floudas D."/>
            <person name="Copeland A."/>
            <person name="Barry K.W."/>
            <person name="Cichocki N."/>
            <person name="Veneault-Fourrey C."/>
            <person name="LaButti K."/>
            <person name="Lindquist E.A."/>
            <person name="Lipzen A."/>
            <person name="Lundell T."/>
            <person name="Morin E."/>
            <person name="Murat C."/>
            <person name="Riley R."/>
            <person name="Ohm R."/>
            <person name="Sun H."/>
            <person name="Tunlid A."/>
            <person name="Henrissat B."/>
            <person name="Grigoriev I.V."/>
            <person name="Hibbett D.S."/>
            <person name="Martin F."/>
        </authorList>
    </citation>
    <scope>NUCLEOTIDE SEQUENCE [LARGE SCALE GENOMIC DNA]</scope>
    <source>
        <strain evidence="3">MAFF 305830</strain>
    </source>
</reference>
<organism evidence="2 3">
    <name type="scientific">Serendipita vermifera MAFF 305830</name>
    <dbReference type="NCBI Taxonomy" id="933852"/>
    <lineage>
        <taxon>Eukaryota</taxon>
        <taxon>Fungi</taxon>
        <taxon>Dikarya</taxon>
        <taxon>Basidiomycota</taxon>
        <taxon>Agaricomycotina</taxon>
        <taxon>Agaricomycetes</taxon>
        <taxon>Sebacinales</taxon>
        <taxon>Serendipitaceae</taxon>
        <taxon>Serendipita</taxon>
    </lineage>
</organism>
<name>A0A0C2XIS7_SERVB</name>
<evidence type="ECO:0000259" key="1">
    <source>
        <dbReference type="Pfam" id="PF13468"/>
    </source>
</evidence>
<dbReference type="OrthoDB" id="408973at2759"/>
<dbReference type="Gene3D" id="3.10.180.10">
    <property type="entry name" value="2,3-Dihydroxybiphenyl 1,2-Dioxygenase, domain 1"/>
    <property type="match status" value="1"/>
</dbReference>
<dbReference type="InterPro" id="IPR025870">
    <property type="entry name" value="Glyoxalase-like_dom"/>
</dbReference>
<accession>A0A0C2XIS7</accession>
<protein>
    <recommendedName>
        <fullName evidence="1">Glyoxalase-like domain-containing protein</fullName>
    </recommendedName>
</protein>
<dbReference type="Pfam" id="PF13468">
    <property type="entry name" value="Glyoxalase_3"/>
    <property type="match status" value="1"/>
</dbReference>
<proteinExistence type="predicted"/>
<dbReference type="Proteomes" id="UP000054097">
    <property type="component" value="Unassembled WGS sequence"/>
</dbReference>
<feature type="domain" description="Glyoxalase-like" evidence="1">
    <location>
        <begin position="6"/>
        <end position="169"/>
    </location>
</feature>
<dbReference type="HOGENOM" id="CLU_058475_0_0_1"/>
<dbReference type="PANTHER" id="PTHR40265">
    <property type="entry name" value="BLL2707 PROTEIN"/>
    <property type="match status" value="1"/>
</dbReference>
<dbReference type="AlphaFoldDB" id="A0A0C2XIS7"/>
<dbReference type="InterPro" id="IPR029068">
    <property type="entry name" value="Glyas_Bleomycin-R_OHBP_Dase"/>
</dbReference>
<evidence type="ECO:0000313" key="3">
    <source>
        <dbReference type="Proteomes" id="UP000054097"/>
    </source>
</evidence>
<dbReference type="PANTHER" id="PTHR40265:SF1">
    <property type="entry name" value="GLYOXALASE-LIKE DOMAIN-CONTAINING PROTEIN"/>
    <property type="match status" value="1"/>
</dbReference>
<gene>
    <name evidence="2" type="ORF">M408DRAFT_329019</name>
</gene>
<evidence type="ECO:0000313" key="2">
    <source>
        <dbReference type="EMBL" id="KIM28977.1"/>
    </source>
</evidence>
<dbReference type="EMBL" id="KN824290">
    <property type="protein sequence ID" value="KIM28977.1"/>
    <property type="molecule type" value="Genomic_DNA"/>
</dbReference>
<sequence length="175" mass="19318">MSLIPLDHIIHLSPPGKLNDTISHFKELGFEVFPGGTHADGLTENALVVLADGVYIELIQFTQPVSAYPEGSEARHKRETHWWASMKENGWIDFALGDLTEGAGSLVAEAINARARDEEDAANVRYDEGIEGGRVKPDGETIRWVVTFPSKSLTRGGVPFFCKDLTPRERRVSMA</sequence>